<organism evidence="1 2">
    <name type="scientific">Meloidogyne enterolobii</name>
    <name type="common">Root-knot nematode worm</name>
    <name type="synonym">Meloidogyne mayaguensis</name>
    <dbReference type="NCBI Taxonomy" id="390850"/>
    <lineage>
        <taxon>Eukaryota</taxon>
        <taxon>Metazoa</taxon>
        <taxon>Ecdysozoa</taxon>
        <taxon>Nematoda</taxon>
        <taxon>Chromadorea</taxon>
        <taxon>Rhabditida</taxon>
        <taxon>Tylenchina</taxon>
        <taxon>Tylenchomorpha</taxon>
        <taxon>Tylenchoidea</taxon>
        <taxon>Meloidogynidae</taxon>
        <taxon>Meloidogyninae</taxon>
        <taxon>Meloidogyne</taxon>
    </lineage>
</organism>
<dbReference type="EMBL" id="CAVMJV010000018">
    <property type="protein sequence ID" value="CAK5061580.1"/>
    <property type="molecule type" value="Genomic_DNA"/>
</dbReference>
<protein>
    <submittedName>
        <fullName evidence="1">Uncharacterized protein</fullName>
    </submittedName>
</protein>
<comment type="caution">
    <text evidence="1">The sequence shown here is derived from an EMBL/GenBank/DDBJ whole genome shotgun (WGS) entry which is preliminary data.</text>
</comment>
<name>A0ACB0YTG7_MELEN</name>
<proteinExistence type="predicted"/>
<gene>
    <name evidence="1" type="ORF">MENTE1834_LOCUS16272</name>
</gene>
<evidence type="ECO:0000313" key="1">
    <source>
        <dbReference type="EMBL" id="CAK5061580.1"/>
    </source>
</evidence>
<evidence type="ECO:0000313" key="2">
    <source>
        <dbReference type="Proteomes" id="UP001497535"/>
    </source>
</evidence>
<accession>A0ACB0YTG7</accession>
<keyword evidence="2" id="KW-1185">Reference proteome</keyword>
<reference evidence="1" key="1">
    <citation type="submission" date="2023-11" db="EMBL/GenBank/DDBJ databases">
        <authorList>
            <person name="Poullet M."/>
        </authorList>
    </citation>
    <scope>NUCLEOTIDE SEQUENCE</scope>
    <source>
        <strain evidence="1">E1834</strain>
    </source>
</reference>
<dbReference type="Proteomes" id="UP001497535">
    <property type="component" value="Unassembled WGS sequence"/>
</dbReference>
<sequence>MDIKYKFVDLIGSSYRNGPVRFLPDNFSLLCANGNRLKYFDLKRNTSFTSEIQLKCNIVAFDINSTGTHAIVGDERGNCTLIHLGSDVILYRRNFRQKIRALSFSNDSNFVAIGTQGKVFIFSVADISANQFVPLALLNRFIHSENKINAIGWSFDGSLIAVAGNRIVKIFKTVPDSSKNLGGFTFGERASVVGFLSVDKSGMCSIFELEDNSEKLIFERKISKCLTSLIGVTTHLGLLSASVNKQKKLLATGFSNGTFCIFDIPGLSLLQNFSIGDKQINSINFNSRGDWLAIGCGRGMDAQLLVWEWQSESHILKQQSHSQTITAIAYSPDGSILATGAEDGKIINSGGHRIGFAFKTTNPRRLNMDPPNGVLDPKEAINIAISCDAFDPAAEATNNDRVTVEWTNTPEGAAKQFRREWFQGDGMVKLWNCATSFCTVTFTEHETGVTDICFTQNGKAVLSSSLEGSIRAHDLKRYRNFRTLVAPKQTQLHLLCADFSGDIVAAASRDLFEIYVWSFETSEVLDVLTGHSNLINGLTYYENTLCTVSLDKTMKIWNIVDGGNCLETVNLLNEGLDVKYSPNGSLLAVLCYDSNINLFNTLNTSQIGIIETKLDIDAGRQRIDKVKKTTSEKNKTFTCIAFSPNGQLLLAGGQSNIFCLYSVADRIKVRSFKLSSNYSLDGVNLDINYRKMTEFGNLDLFDLTDSDEEETNPKKRIRLPGTKHTDLSERAVRPTISMSKIAFSPNGLDFAVACTEGVCIYSLTKPRRFDPLQLESNVTPKEILNSTINGEHVNALSLALRLNDKEIVERTIEAIPVEQLRVVIDNLGISSAELLLYWLAANKTGGPIPSKHFHFYLILIKELLYKYSKEFKLLIDLNNPSLTAILELLTSQSNLLLGMFVFNLIFFEK</sequence>